<organism evidence="1 2">
    <name type="scientific">Chryseobacterium soldanellicola</name>
    <dbReference type="NCBI Taxonomy" id="311333"/>
    <lineage>
        <taxon>Bacteria</taxon>
        <taxon>Pseudomonadati</taxon>
        <taxon>Bacteroidota</taxon>
        <taxon>Flavobacteriia</taxon>
        <taxon>Flavobacteriales</taxon>
        <taxon>Weeksellaceae</taxon>
        <taxon>Chryseobacterium group</taxon>
        <taxon>Chryseobacterium</taxon>
    </lineage>
</organism>
<gene>
    <name evidence="1" type="ORF">SAMN05421664_1317</name>
</gene>
<reference evidence="2" key="1">
    <citation type="submission" date="2016-10" db="EMBL/GenBank/DDBJ databases">
        <authorList>
            <person name="Varghese N."/>
            <person name="Submissions S."/>
        </authorList>
    </citation>
    <scope>NUCLEOTIDE SEQUENCE [LARGE SCALE GENOMIC DNA]</scope>
    <source>
        <strain evidence="2">DSM 17072</strain>
    </source>
</reference>
<dbReference type="AlphaFoldDB" id="A0A1H1A9C9"/>
<dbReference type="STRING" id="311333.SAMN05421664_1317"/>
<name>A0A1H1A9C9_9FLAO</name>
<dbReference type="EMBL" id="FNKL01000002">
    <property type="protein sequence ID" value="SDQ36219.1"/>
    <property type="molecule type" value="Genomic_DNA"/>
</dbReference>
<accession>A0A1H1A9C9</accession>
<keyword evidence="2" id="KW-1185">Reference proteome</keyword>
<proteinExistence type="predicted"/>
<dbReference type="Proteomes" id="UP000199627">
    <property type="component" value="Unassembled WGS sequence"/>
</dbReference>
<sequence length="44" mass="5115">MLLKRKKYPYLCVNQTVSGSLEIAFVVYTVTIYAIKNHQRKIPS</sequence>
<evidence type="ECO:0000313" key="2">
    <source>
        <dbReference type="Proteomes" id="UP000199627"/>
    </source>
</evidence>
<protein>
    <submittedName>
        <fullName evidence="1">Uncharacterized protein</fullName>
    </submittedName>
</protein>
<evidence type="ECO:0000313" key="1">
    <source>
        <dbReference type="EMBL" id="SDQ36219.1"/>
    </source>
</evidence>